<evidence type="ECO:0000256" key="1">
    <source>
        <dbReference type="SAM" id="Phobius"/>
    </source>
</evidence>
<feature type="transmembrane region" description="Helical" evidence="1">
    <location>
        <begin position="67"/>
        <end position="87"/>
    </location>
</feature>
<dbReference type="AlphaFoldDB" id="A0A418V8R2"/>
<comment type="caution">
    <text evidence="2">The sequence shown here is derived from an EMBL/GenBank/DDBJ whole genome shotgun (WGS) entry which is preliminary data.</text>
</comment>
<feature type="transmembrane region" description="Helical" evidence="1">
    <location>
        <begin position="36"/>
        <end position="55"/>
    </location>
</feature>
<dbReference type="RefSeq" id="WP_119764669.1">
    <property type="nucleotide sequence ID" value="NZ_QYUJ01000014.1"/>
</dbReference>
<proteinExistence type="predicted"/>
<name>A0A418V8R2_9DEIO</name>
<dbReference type="EMBL" id="QYUJ01000014">
    <property type="protein sequence ID" value="RJF72488.1"/>
    <property type="molecule type" value="Genomic_DNA"/>
</dbReference>
<evidence type="ECO:0000313" key="2">
    <source>
        <dbReference type="EMBL" id="RJF72488.1"/>
    </source>
</evidence>
<dbReference type="Proteomes" id="UP000286287">
    <property type="component" value="Unassembled WGS sequence"/>
</dbReference>
<organism evidence="2 3">
    <name type="scientific">Deinococcus cavernae</name>
    <dbReference type="NCBI Taxonomy" id="2320857"/>
    <lineage>
        <taxon>Bacteria</taxon>
        <taxon>Thermotogati</taxon>
        <taxon>Deinococcota</taxon>
        <taxon>Deinococci</taxon>
        <taxon>Deinococcales</taxon>
        <taxon>Deinococcaceae</taxon>
        <taxon>Deinococcus</taxon>
    </lineage>
</organism>
<protein>
    <submittedName>
        <fullName evidence="2">Uncharacterized protein</fullName>
    </submittedName>
</protein>
<accession>A0A418V8R2</accession>
<keyword evidence="3" id="KW-1185">Reference proteome</keyword>
<gene>
    <name evidence="2" type="ORF">D3875_13950</name>
</gene>
<reference evidence="2 3" key="1">
    <citation type="submission" date="2018-09" db="EMBL/GenBank/DDBJ databases">
        <authorList>
            <person name="Zhu H."/>
        </authorList>
    </citation>
    <scope>NUCLEOTIDE SEQUENCE [LARGE SCALE GENOMIC DNA]</scope>
    <source>
        <strain evidence="2 3">K2S05-167</strain>
    </source>
</reference>
<keyword evidence="1" id="KW-0812">Transmembrane</keyword>
<feature type="transmembrane region" description="Helical" evidence="1">
    <location>
        <begin position="12"/>
        <end position="30"/>
    </location>
</feature>
<keyword evidence="1" id="KW-0472">Membrane</keyword>
<feature type="transmembrane region" description="Helical" evidence="1">
    <location>
        <begin position="93"/>
        <end position="111"/>
    </location>
</feature>
<evidence type="ECO:0000313" key="3">
    <source>
        <dbReference type="Proteomes" id="UP000286287"/>
    </source>
</evidence>
<keyword evidence="1" id="KW-1133">Transmembrane helix</keyword>
<sequence>MKDMNARPTTLCSFPRGGLFVALGVLILLGNLFAQAPALAGVSVSLVMAGVVGWRGYRRRGYVPNSVIWWMFGTCFAFFFALGRVVGLSPEQMGQWFPALSFLMVGGMMLLRRRL</sequence>